<gene>
    <name evidence="2" type="ORF">DL239_14000</name>
</gene>
<proteinExistence type="predicted"/>
<sequence>MTVDSAKVHREAVRLAKESDMDFSEAYEHLVRQTLDENRRANIPKVRLKYTALLLIFSLLVIDSAYSIASVQLYPNTIRMALLGAGLVSIYVSLELPLLTRLWTRWHTRIYIVSMAILLVLVPARSLLYAPLFGVIQGAFFLIAMSAAFAGIRSPIHAQEQRHRLHSLNGENLSDDEMARVYFFWPWFEPDKWR</sequence>
<feature type="transmembrane region" description="Helical" evidence="1">
    <location>
        <begin position="134"/>
        <end position="152"/>
    </location>
</feature>
<organism evidence="2 3">
    <name type="scientific">Parasedimentitalea denitrificans</name>
    <dbReference type="NCBI Taxonomy" id="2211118"/>
    <lineage>
        <taxon>Bacteria</taxon>
        <taxon>Pseudomonadati</taxon>
        <taxon>Pseudomonadota</taxon>
        <taxon>Alphaproteobacteria</taxon>
        <taxon>Rhodobacterales</taxon>
        <taxon>Paracoccaceae</taxon>
        <taxon>Parasedimentitalea</taxon>
    </lineage>
</organism>
<comment type="caution">
    <text evidence="2">The sequence shown here is derived from an EMBL/GenBank/DDBJ whole genome shotgun (WGS) entry which is preliminary data.</text>
</comment>
<dbReference type="EMBL" id="QHLQ01000013">
    <property type="protein sequence ID" value="NIZ62091.1"/>
    <property type="molecule type" value="Genomic_DNA"/>
</dbReference>
<dbReference type="RefSeq" id="WP_167684716.1">
    <property type="nucleotide sequence ID" value="NZ_QHLQ01000013.1"/>
</dbReference>
<evidence type="ECO:0000313" key="3">
    <source>
        <dbReference type="Proteomes" id="UP001429564"/>
    </source>
</evidence>
<accession>A0ABX0W9J8</accession>
<keyword evidence="1" id="KW-0472">Membrane</keyword>
<evidence type="ECO:0000313" key="2">
    <source>
        <dbReference type="EMBL" id="NIZ62091.1"/>
    </source>
</evidence>
<keyword evidence="1" id="KW-0812">Transmembrane</keyword>
<protein>
    <submittedName>
        <fullName evidence="2">Uncharacterized protein</fullName>
    </submittedName>
</protein>
<feature type="transmembrane region" description="Helical" evidence="1">
    <location>
        <begin position="110"/>
        <end position="128"/>
    </location>
</feature>
<keyword evidence="3" id="KW-1185">Reference proteome</keyword>
<dbReference type="Proteomes" id="UP001429564">
    <property type="component" value="Unassembled WGS sequence"/>
</dbReference>
<reference evidence="2 3" key="1">
    <citation type="submission" date="2018-05" db="EMBL/GenBank/DDBJ databases">
        <authorList>
            <person name="Zhang Y.-J."/>
        </authorList>
    </citation>
    <scope>NUCLEOTIDE SEQUENCE [LARGE SCALE GENOMIC DNA]</scope>
    <source>
        <strain evidence="2 3">CY04</strain>
    </source>
</reference>
<feature type="transmembrane region" description="Helical" evidence="1">
    <location>
        <begin position="80"/>
        <end position="98"/>
    </location>
</feature>
<feature type="transmembrane region" description="Helical" evidence="1">
    <location>
        <begin position="48"/>
        <end position="68"/>
    </location>
</feature>
<evidence type="ECO:0000256" key="1">
    <source>
        <dbReference type="SAM" id="Phobius"/>
    </source>
</evidence>
<name>A0ABX0W9J8_9RHOB</name>
<keyword evidence="1" id="KW-1133">Transmembrane helix</keyword>